<sequence length="806" mass="85398">MTCADGQTNINTASVDELVGAFGLDTAVATRLVGYRPYLTVNDLLVVEGIGADKLSQIQAAGRGCSTPISSPPPALSPCASTDKVDLQSATADQVSRVTGVNKNAAERLIAARPFASLRHITPERVPGVGKGILDTIVARSCLTPQPIRDAGTSWRWGYPAYTTTASRDGYALTAPAGVIDATSGAWLSITPLGTPSTLPGPAYPRADLHIHGAWTGPREPGGAPDEVLATVPAATFADDFDAAEYKPYIKHISPEGVPGGGENVYDSSKATVDPTTGAVTASLTSLSIVEWATRALNFVIEPAEGVLFGNRFPAPNCSSPWAQRPNIASYVSPTGAHADLTGALLNLPGNTPPVGGFLIKHCVQDGPGTGGYNGGKDARTLLRNTSGTVQVLKPYVGDVTVSEQGGSTPEFDIVKLLVTRINTGGNTYLGPGDAGTADVPAGTMGSVRMQPDRLRSLLKVGGDKTLGMLFDKLGANKMYSDPMILNWIAQMSSCLYNSYNSLTSRNGFANTARDFATALYGCFDYEGIYALIERWMRDSLASGTLDGAGAVRINKGLENMREAFKWIEFGQIAVDVSDSLIWGSLPDSPILIEHYAARPSRDDLGRTIQPACISPYLYTWHVDMNCQNAAYSQQQQPTGGGGDTGVPLGKMIRDPDGHAWLVTTADQKMHPIGDGGTYICLSKHYAIDWDVDSDDLAGYIQASGPEGDNATCDGSLPPTRKITKQAAPNLFAVLRINGGPESWIVMGGSRWPIPSGGEFNCWVNPQYRANIEVDVFDFVSPADLETWPIGNGSISNCGDPENPTF</sequence>
<reference evidence="2" key="1">
    <citation type="submission" date="2016-06" db="EMBL/GenBank/DDBJ databases">
        <authorList>
            <person name="Varghese N."/>
            <person name="Submissions Spin"/>
        </authorList>
    </citation>
    <scope>NUCLEOTIDE SEQUENCE [LARGE SCALE GENOMIC DNA]</scope>
    <source>
        <strain evidence="2">DSM 44151</strain>
    </source>
</reference>
<dbReference type="InterPro" id="IPR010994">
    <property type="entry name" value="RuvA_2-like"/>
</dbReference>
<dbReference type="Gene3D" id="1.10.150.320">
    <property type="entry name" value="Photosystem II 12 kDa extrinsic protein"/>
    <property type="match status" value="2"/>
</dbReference>
<accession>A0A1C6U9C0</accession>
<evidence type="ECO:0000313" key="1">
    <source>
        <dbReference type="EMBL" id="SCL50616.1"/>
    </source>
</evidence>
<dbReference type="SUPFAM" id="SSF47781">
    <property type="entry name" value="RuvA domain 2-like"/>
    <property type="match status" value="2"/>
</dbReference>
<evidence type="ECO:0000313" key="2">
    <source>
        <dbReference type="Proteomes" id="UP000198605"/>
    </source>
</evidence>
<dbReference type="Pfam" id="PF12836">
    <property type="entry name" value="HHH_3"/>
    <property type="match status" value="1"/>
</dbReference>
<dbReference type="AlphaFoldDB" id="A0A1C6U9C0"/>
<dbReference type="EMBL" id="FMIB01000002">
    <property type="protein sequence ID" value="SCL50616.1"/>
    <property type="molecule type" value="Genomic_DNA"/>
</dbReference>
<dbReference type="GO" id="GO:0015627">
    <property type="term" value="C:type II protein secretion system complex"/>
    <property type="evidence" value="ECO:0007669"/>
    <property type="project" value="TreeGrafter"/>
</dbReference>
<proteinExistence type="predicted"/>
<dbReference type="GO" id="GO:0015628">
    <property type="term" value="P:protein secretion by the type II secretion system"/>
    <property type="evidence" value="ECO:0007669"/>
    <property type="project" value="TreeGrafter"/>
</dbReference>
<gene>
    <name evidence="1" type="ORF">GA0070603_1027</name>
</gene>
<dbReference type="PANTHER" id="PTHR21180:SF32">
    <property type="entry name" value="ENDONUCLEASE_EXONUCLEASE_PHOSPHATASE FAMILY DOMAIN-CONTAINING PROTEIN 1"/>
    <property type="match status" value="1"/>
</dbReference>
<keyword evidence="2" id="KW-1185">Reference proteome</keyword>
<dbReference type="STRING" id="47854.GA0070603_1027"/>
<protein>
    <submittedName>
        <fullName evidence="1">Helix-hairpin-helix motif-containing protein</fullName>
    </submittedName>
</protein>
<organism evidence="1 2">
    <name type="scientific">Micromonospora chersina</name>
    <dbReference type="NCBI Taxonomy" id="47854"/>
    <lineage>
        <taxon>Bacteria</taxon>
        <taxon>Bacillati</taxon>
        <taxon>Actinomycetota</taxon>
        <taxon>Actinomycetes</taxon>
        <taxon>Micromonosporales</taxon>
        <taxon>Micromonosporaceae</taxon>
        <taxon>Micromonospora</taxon>
    </lineage>
</organism>
<name>A0A1C6U9C0_9ACTN</name>
<dbReference type="PANTHER" id="PTHR21180">
    <property type="entry name" value="ENDONUCLEASE/EXONUCLEASE/PHOSPHATASE FAMILY DOMAIN-CONTAINING PROTEIN 1"/>
    <property type="match status" value="1"/>
</dbReference>
<dbReference type="Proteomes" id="UP000198605">
    <property type="component" value="Unassembled WGS sequence"/>
</dbReference>
<dbReference type="InterPro" id="IPR051675">
    <property type="entry name" value="Endo/Exo/Phosphatase_dom_1"/>
</dbReference>